<evidence type="ECO:0000256" key="7">
    <source>
        <dbReference type="ARBA" id="ARBA00023136"/>
    </source>
</evidence>
<evidence type="ECO:0000313" key="12">
    <source>
        <dbReference type="RefSeq" id="XP_024889759.1"/>
    </source>
</evidence>
<gene>
    <name evidence="12" type="primary">LOC112466105</name>
</gene>
<dbReference type="OrthoDB" id="7700178at2759"/>
<evidence type="ECO:0000256" key="3">
    <source>
        <dbReference type="ARBA" id="ARBA00022606"/>
    </source>
</evidence>
<dbReference type="GO" id="GO:0005549">
    <property type="term" value="F:odorant binding"/>
    <property type="evidence" value="ECO:0007669"/>
    <property type="project" value="InterPro"/>
</dbReference>
<dbReference type="PANTHER" id="PTHR21137:SF35">
    <property type="entry name" value="ODORANT RECEPTOR 19A-RELATED"/>
    <property type="match status" value="1"/>
</dbReference>
<comment type="similarity">
    <text evidence="10">Belongs to the insect chemoreceptor superfamily. Heteromeric odorant receptor channel (TC 1.A.69) family.</text>
</comment>
<sequence length="418" mass="48274">MNALFDTRYYNITKLFASMVGIWPYQSQFRKKIIQSVSMFVMFTFFPPQVKRLYDVWGKDIDAVCMCIPPIVTILVSMTKVVTSVRCESQVKELLRQIEMDWKINPTAKEYEILVNYTSKGRTLCIVYSTMLCNGLMCFIMTPVISPILDVILPHNGTRARSLAYDLDYGIDVQTHWLWLWLHSSTTSTATILNIIGADLMYVTLTVHSCCLFAIVRHKLEHVADSIKKHTMQSLENHNYNVECYIKYEDRQLRLKEQAAVVRECVINHQRAIHCVQLLHCIYTWCFLVILGLNLIIISISAVQLVSRLFQWDGMAMCVMFICGQLTHLFFLSLMAQYLLDQSSNVHGSTYSCFWYNMPVQIQKDIVLILIRSRIPCKIMAGKLFVMSLENFYSADVNVLFHSVGIFSISICIFFALK</sequence>
<keyword evidence="8 10" id="KW-0675">Receptor</keyword>
<keyword evidence="4 10" id="KW-0812">Transmembrane</keyword>
<dbReference type="GO" id="GO:0007165">
    <property type="term" value="P:signal transduction"/>
    <property type="evidence" value="ECO:0007669"/>
    <property type="project" value="UniProtKB-KW"/>
</dbReference>
<dbReference type="GO" id="GO:0004984">
    <property type="term" value="F:olfactory receptor activity"/>
    <property type="evidence" value="ECO:0007669"/>
    <property type="project" value="InterPro"/>
</dbReference>
<dbReference type="Pfam" id="PF02949">
    <property type="entry name" value="7tm_6"/>
    <property type="match status" value="1"/>
</dbReference>
<feature type="transmembrane region" description="Helical" evidence="10">
    <location>
        <begin position="282"/>
        <end position="306"/>
    </location>
</feature>
<proteinExistence type="inferred from homology"/>
<evidence type="ECO:0000256" key="4">
    <source>
        <dbReference type="ARBA" id="ARBA00022692"/>
    </source>
</evidence>
<name>A0A6J1R3Y4_9HYME</name>
<evidence type="ECO:0000256" key="6">
    <source>
        <dbReference type="ARBA" id="ARBA00022989"/>
    </source>
</evidence>
<evidence type="ECO:0000256" key="10">
    <source>
        <dbReference type="RuleBase" id="RU351113"/>
    </source>
</evidence>
<evidence type="ECO:0000256" key="5">
    <source>
        <dbReference type="ARBA" id="ARBA00022725"/>
    </source>
</evidence>
<evidence type="ECO:0000256" key="1">
    <source>
        <dbReference type="ARBA" id="ARBA00004651"/>
    </source>
</evidence>
<dbReference type="AlphaFoldDB" id="A0A6J1R3Y4"/>
<evidence type="ECO:0000313" key="11">
    <source>
        <dbReference type="Proteomes" id="UP000504618"/>
    </source>
</evidence>
<evidence type="ECO:0000256" key="9">
    <source>
        <dbReference type="ARBA" id="ARBA00023224"/>
    </source>
</evidence>
<organism evidence="11 12">
    <name type="scientific">Temnothorax curvispinosus</name>
    <dbReference type="NCBI Taxonomy" id="300111"/>
    <lineage>
        <taxon>Eukaryota</taxon>
        <taxon>Metazoa</taxon>
        <taxon>Ecdysozoa</taxon>
        <taxon>Arthropoda</taxon>
        <taxon>Hexapoda</taxon>
        <taxon>Insecta</taxon>
        <taxon>Pterygota</taxon>
        <taxon>Neoptera</taxon>
        <taxon>Endopterygota</taxon>
        <taxon>Hymenoptera</taxon>
        <taxon>Apocrita</taxon>
        <taxon>Aculeata</taxon>
        <taxon>Formicoidea</taxon>
        <taxon>Formicidae</taxon>
        <taxon>Myrmicinae</taxon>
        <taxon>Temnothorax</taxon>
    </lineage>
</organism>
<keyword evidence="9 10" id="KW-0807">Transducer</keyword>
<comment type="subcellular location">
    <subcellularLocation>
        <location evidence="1 10">Cell membrane</location>
        <topology evidence="1 10">Multi-pass membrane protein</topology>
    </subcellularLocation>
</comment>
<protein>
    <recommendedName>
        <fullName evidence="10">Odorant receptor</fullName>
    </recommendedName>
</protein>
<keyword evidence="2" id="KW-1003">Cell membrane</keyword>
<dbReference type="RefSeq" id="XP_024889759.1">
    <property type="nucleotide sequence ID" value="XM_025033991.1"/>
</dbReference>
<keyword evidence="6 10" id="KW-1133">Transmembrane helix</keyword>
<keyword evidence="11" id="KW-1185">Reference proteome</keyword>
<evidence type="ECO:0000256" key="8">
    <source>
        <dbReference type="ARBA" id="ARBA00023170"/>
    </source>
</evidence>
<keyword evidence="5 10" id="KW-0552">Olfaction</keyword>
<keyword evidence="7 10" id="KW-0472">Membrane</keyword>
<dbReference type="InterPro" id="IPR004117">
    <property type="entry name" value="7tm6_olfct_rcpt"/>
</dbReference>
<dbReference type="GeneID" id="112466105"/>
<dbReference type="PANTHER" id="PTHR21137">
    <property type="entry name" value="ODORANT RECEPTOR"/>
    <property type="match status" value="1"/>
</dbReference>
<accession>A0A6J1R3Y4</accession>
<reference evidence="12" key="1">
    <citation type="submission" date="2025-08" db="UniProtKB">
        <authorList>
            <consortium name="RefSeq"/>
        </authorList>
    </citation>
    <scope>IDENTIFICATION</scope>
    <source>
        <tissue evidence="12">Whole body</tissue>
    </source>
</reference>
<dbReference type="Proteomes" id="UP000504618">
    <property type="component" value="Unplaced"/>
</dbReference>
<evidence type="ECO:0000256" key="2">
    <source>
        <dbReference type="ARBA" id="ARBA00022475"/>
    </source>
</evidence>
<feature type="transmembrane region" description="Helical" evidence="10">
    <location>
        <begin position="318"/>
        <end position="340"/>
    </location>
</feature>
<comment type="caution">
    <text evidence="10">Lacks conserved residue(s) required for the propagation of feature annotation.</text>
</comment>
<dbReference type="GO" id="GO:0005886">
    <property type="term" value="C:plasma membrane"/>
    <property type="evidence" value="ECO:0007669"/>
    <property type="project" value="UniProtKB-SubCell"/>
</dbReference>
<feature type="transmembrane region" description="Helical" evidence="10">
    <location>
        <begin position="399"/>
        <end position="417"/>
    </location>
</feature>
<keyword evidence="3 10" id="KW-0716">Sensory transduction</keyword>